<dbReference type="VEuPathDB" id="VectorBase:AMEM012039"/>
<organism evidence="2 3">
    <name type="scientific">Anopheles merus</name>
    <name type="common">Mosquito</name>
    <dbReference type="NCBI Taxonomy" id="30066"/>
    <lineage>
        <taxon>Eukaryota</taxon>
        <taxon>Metazoa</taxon>
        <taxon>Ecdysozoa</taxon>
        <taxon>Arthropoda</taxon>
        <taxon>Hexapoda</taxon>
        <taxon>Insecta</taxon>
        <taxon>Pterygota</taxon>
        <taxon>Neoptera</taxon>
        <taxon>Endopterygota</taxon>
        <taxon>Diptera</taxon>
        <taxon>Nematocera</taxon>
        <taxon>Culicoidea</taxon>
        <taxon>Culicidae</taxon>
        <taxon>Anophelinae</taxon>
        <taxon>Anopheles</taxon>
    </lineage>
</organism>
<feature type="chain" id="PRO_5008139567" evidence="1">
    <location>
        <begin position="23"/>
        <end position="174"/>
    </location>
</feature>
<keyword evidence="3" id="KW-1185">Reference proteome</keyword>
<accession>A0A182VBA6</accession>
<reference evidence="2" key="1">
    <citation type="submission" date="2020-05" db="UniProtKB">
        <authorList>
            <consortium name="EnsemblMetazoa"/>
        </authorList>
    </citation>
    <scope>IDENTIFICATION</scope>
    <source>
        <strain evidence="2">MAF</strain>
    </source>
</reference>
<feature type="signal peptide" evidence="1">
    <location>
        <begin position="1"/>
        <end position="22"/>
    </location>
</feature>
<dbReference type="Proteomes" id="UP000075903">
    <property type="component" value="Unassembled WGS sequence"/>
</dbReference>
<dbReference type="STRING" id="30066.A0A182VBA6"/>
<dbReference type="InterPro" id="IPR027468">
    <property type="entry name" value="Alpha-dystroglycan_domain_2"/>
</dbReference>
<proteinExistence type="predicted"/>
<protein>
    <submittedName>
        <fullName evidence="2">Uncharacterized protein</fullName>
    </submittedName>
</protein>
<dbReference type="EnsemblMetazoa" id="AMEM012039-RA">
    <property type="protein sequence ID" value="AMEM012039-PA"/>
    <property type="gene ID" value="AMEM012039"/>
</dbReference>
<evidence type="ECO:0000256" key="1">
    <source>
        <dbReference type="SAM" id="SignalP"/>
    </source>
</evidence>
<sequence length="174" mass="19669">MNLRYQETFCIIFLLCTSITLAEDFDFVPEQSDDVEAGVRCLPTESTIQLSLILRAKSWKHVQTSLKQRTISKLAEYFLVPEESIIVRDATSNDLHKMVEKALQHGKKPSRTVGKSLGWIGFPVGCGEKMSSSAKETVRNVNTQLAELRDLTAKRRKFLMPTDTITVPVRLVIQ</sequence>
<evidence type="ECO:0000313" key="2">
    <source>
        <dbReference type="EnsemblMetazoa" id="AMEM012039-PA"/>
    </source>
</evidence>
<dbReference type="AlphaFoldDB" id="A0A182VBA6"/>
<keyword evidence="1" id="KW-0732">Signal</keyword>
<evidence type="ECO:0000313" key="3">
    <source>
        <dbReference type="Proteomes" id="UP000075903"/>
    </source>
</evidence>
<name>A0A182VBA6_ANOME</name>
<dbReference type="Gene3D" id="3.30.70.1040">
    <property type="entry name" value="Dystroglycan, domain 2"/>
    <property type="match status" value="1"/>
</dbReference>
<dbReference type="VEuPathDB" id="VectorBase:AMEM21_002626"/>